<dbReference type="RefSeq" id="WP_073451218.1">
    <property type="nucleotide sequence ID" value="NZ_FQYL01000001.1"/>
</dbReference>
<keyword evidence="2" id="KW-1185">Reference proteome</keyword>
<dbReference type="EMBL" id="FQYL01000001">
    <property type="protein sequence ID" value="SHI34284.1"/>
    <property type="molecule type" value="Genomic_DNA"/>
</dbReference>
<evidence type="ECO:0000313" key="1">
    <source>
        <dbReference type="EMBL" id="SHI34284.1"/>
    </source>
</evidence>
<dbReference type="GO" id="GO:0000502">
    <property type="term" value="C:proteasome complex"/>
    <property type="evidence" value="ECO:0007669"/>
    <property type="project" value="UniProtKB-KW"/>
</dbReference>
<sequence>MSRVVGLETEFGLLRQGADGRAEDPARTADELMRHRPPGYRSTNMFLPNGGRLYLDVGSHPEYATAECATVRQLVAQDEAGRALVASMAELAAAGDGGGEGAGGRGDGGSRTIHVLANNNDSAGHTYGCHENYSLPRRVSPEDILPVLFTFLATRPVLVGSGAPVGGRAGTDAGLAGIEDDESNEGGEDSAWALSPRAPHLRALASADTTGERALVNTRDEPHADPGRLRRLHITCADTTMSSTTTGLRTALTILLLDALEAGADMDAIVLADPLEALASLGSGPWGDRPVRARDGRTLTPVDVQEEILVHLLDRLDAVGAPPALEDAEHLVRDLAPRVIGALRAREAGAIDTEIDWAIKRRVMRAHRQRHPDLRGQALAVLRQRVDLAYHDLDPSSGLTQSLRAQGQMAELCSAQEIEQAVIQAPPTRAALRGAFIQACLDREADFSVTWSSIRLDSPPSPAVDLLDPAASSDPAAEALLDRVRALRPEEIRRIRPQGL</sequence>
<protein>
    <submittedName>
        <fullName evidence="1">Proteasome accessory factor A</fullName>
    </submittedName>
</protein>
<dbReference type="PANTHER" id="PTHR42307:SF3">
    <property type="entry name" value="PUP--PROTEIN LIGASE"/>
    <property type="match status" value="1"/>
</dbReference>
<gene>
    <name evidence="1" type="ORF">SAMN05216246_101293</name>
</gene>
<proteinExistence type="predicted"/>
<dbReference type="PANTHER" id="PTHR42307">
    <property type="entry name" value="PUP DEAMIDASE/DEPUPYLASE"/>
    <property type="match status" value="1"/>
</dbReference>
<dbReference type="InterPro" id="IPR004347">
    <property type="entry name" value="Pup_ligase/deamidase"/>
</dbReference>
<organism evidence="1 2">
    <name type="scientific">Actinomyces denticolens</name>
    <dbReference type="NCBI Taxonomy" id="52767"/>
    <lineage>
        <taxon>Bacteria</taxon>
        <taxon>Bacillati</taxon>
        <taxon>Actinomycetota</taxon>
        <taxon>Actinomycetes</taxon>
        <taxon>Actinomycetales</taxon>
        <taxon>Actinomycetaceae</taxon>
        <taxon>Actinomyces</taxon>
    </lineage>
</organism>
<comment type="caution">
    <text evidence="1">The sequence shown here is derived from an EMBL/GenBank/DDBJ whole genome shotgun (WGS) entry which is preliminary data.</text>
</comment>
<reference evidence="1 2" key="1">
    <citation type="submission" date="2016-11" db="EMBL/GenBank/DDBJ databases">
        <authorList>
            <person name="Varghese N."/>
            <person name="Submissions S."/>
        </authorList>
    </citation>
    <scope>NUCLEOTIDE SEQUENCE [LARGE SCALE GENOMIC DNA]</scope>
    <source>
        <strain evidence="1 2">PA</strain>
    </source>
</reference>
<evidence type="ECO:0000313" key="2">
    <source>
        <dbReference type="Proteomes" id="UP000184390"/>
    </source>
</evidence>
<keyword evidence="1" id="KW-0647">Proteasome</keyword>
<name>A0ABY1HZ56_9ACTO</name>
<accession>A0ABY1HZ56</accession>
<dbReference type="Proteomes" id="UP000184390">
    <property type="component" value="Unassembled WGS sequence"/>
</dbReference>
<dbReference type="Pfam" id="PF03136">
    <property type="entry name" value="Pup_ligase"/>
    <property type="match status" value="1"/>
</dbReference>